<proteinExistence type="predicted"/>
<name>A0A4U5MKE1_STECR</name>
<feature type="compositionally biased region" description="Low complexity" evidence="1">
    <location>
        <begin position="145"/>
        <end position="169"/>
    </location>
</feature>
<dbReference type="AlphaFoldDB" id="A0A4U5MKE1"/>
<dbReference type="EMBL" id="AZBU02000007">
    <property type="protein sequence ID" value="TKR69861.1"/>
    <property type="molecule type" value="Genomic_DNA"/>
</dbReference>
<accession>A0A4U5MKE1</accession>
<feature type="compositionally biased region" description="Basic and acidic residues" evidence="1">
    <location>
        <begin position="171"/>
        <end position="181"/>
    </location>
</feature>
<evidence type="ECO:0000313" key="3">
    <source>
        <dbReference type="EMBL" id="TKR69861.1"/>
    </source>
</evidence>
<evidence type="ECO:0000256" key="2">
    <source>
        <dbReference type="SAM" id="SignalP"/>
    </source>
</evidence>
<keyword evidence="4" id="KW-1185">Reference proteome</keyword>
<keyword evidence="2" id="KW-0732">Signal</keyword>
<reference evidence="3 4" key="1">
    <citation type="journal article" date="2015" name="Genome Biol.">
        <title>Comparative genomics of Steinernema reveals deeply conserved gene regulatory networks.</title>
        <authorList>
            <person name="Dillman A.R."/>
            <person name="Macchietto M."/>
            <person name="Porter C.F."/>
            <person name="Rogers A."/>
            <person name="Williams B."/>
            <person name="Antoshechkin I."/>
            <person name="Lee M.M."/>
            <person name="Goodwin Z."/>
            <person name="Lu X."/>
            <person name="Lewis E.E."/>
            <person name="Goodrich-Blair H."/>
            <person name="Stock S.P."/>
            <person name="Adams B.J."/>
            <person name="Sternberg P.W."/>
            <person name="Mortazavi A."/>
        </authorList>
    </citation>
    <scope>NUCLEOTIDE SEQUENCE [LARGE SCALE GENOMIC DNA]</scope>
    <source>
        <strain evidence="3 4">ALL</strain>
    </source>
</reference>
<gene>
    <name evidence="3" type="ORF">L596_021956</name>
</gene>
<feature type="chain" id="PRO_5020244409" evidence="2">
    <location>
        <begin position="25"/>
        <end position="181"/>
    </location>
</feature>
<comment type="caution">
    <text evidence="3">The sequence shown here is derived from an EMBL/GenBank/DDBJ whole genome shotgun (WGS) entry which is preliminary data.</text>
</comment>
<feature type="signal peptide" evidence="2">
    <location>
        <begin position="1"/>
        <end position="24"/>
    </location>
</feature>
<organism evidence="3 4">
    <name type="scientific">Steinernema carpocapsae</name>
    <name type="common">Entomopathogenic nematode</name>
    <dbReference type="NCBI Taxonomy" id="34508"/>
    <lineage>
        <taxon>Eukaryota</taxon>
        <taxon>Metazoa</taxon>
        <taxon>Ecdysozoa</taxon>
        <taxon>Nematoda</taxon>
        <taxon>Chromadorea</taxon>
        <taxon>Rhabditida</taxon>
        <taxon>Tylenchina</taxon>
        <taxon>Panagrolaimomorpha</taxon>
        <taxon>Strongyloidoidea</taxon>
        <taxon>Steinernematidae</taxon>
        <taxon>Steinernema</taxon>
    </lineage>
</organism>
<feature type="region of interest" description="Disordered" evidence="1">
    <location>
        <begin position="129"/>
        <end position="181"/>
    </location>
</feature>
<evidence type="ECO:0000256" key="1">
    <source>
        <dbReference type="SAM" id="MobiDB-lite"/>
    </source>
</evidence>
<reference evidence="3 4" key="2">
    <citation type="journal article" date="2019" name="G3 (Bethesda)">
        <title>Hybrid Assembly of the Genome of the Entomopathogenic Nematode Steinernema carpocapsae Identifies the X-Chromosome.</title>
        <authorList>
            <person name="Serra L."/>
            <person name="Macchietto M."/>
            <person name="Macias-Munoz A."/>
            <person name="McGill C.J."/>
            <person name="Rodriguez I.M."/>
            <person name="Rodriguez B."/>
            <person name="Murad R."/>
            <person name="Mortazavi A."/>
        </authorList>
    </citation>
    <scope>NUCLEOTIDE SEQUENCE [LARGE SCALE GENOMIC DNA]</scope>
    <source>
        <strain evidence="3 4">ALL</strain>
    </source>
</reference>
<evidence type="ECO:0000313" key="4">
    <source>
        <dbReference type="Proteomes" id="UP000298663"/>
    </source>
</evidence>
<protein>
    <submittedName>
        <fullName evidence="3">Uncharacterized protein</fullName>
    </submittedName>
</protein>
<sequence>MRFEASLFILLLGSSAVSLGSTAAAEDKSSVTPDAGSLNNIEDSDGGFSTLKTLMNSSMISVGANATEDPESGFSALNTSTNDFNATSDFYSSSPFEETNATATPPRTTRIKLIVVVGTSGFILWKKRAMKQKKKNVDPEAKGGPNASEAPTAPASSEAESLVSSNSAEVGVKHEAAKTET</sequence>
<dbReference type="Proteomes" id="UP000298663">
    <property type="component" value="Unassembled WGS sequence"/>
</dbReference>